<proteinExistence type="predicted"/>
<keyword evidence="2" id="KW-1185">Reference proteome</keyword>
<dbReference type="EMBL" id="JARKIE010000001">
    <property type="protein sequence ID" value="KAJ7710886.1"/>
    <property type="molecule type" value="Genomic_DNA"/>
</dbReference>
<organism evidence="1 2">
    <name type="scientific">Mycena rosella</name>
    <name type="common">Pink bonnet</name>
    <name type="synonym">Agaricus rosellus</name>
    <dbReference type="NCBI Taxonomy" id="1033263"/>
    <lineage>
        <taxon>Eukaryota</taxon>
        <taxon>Fungi</taxon>
        <taxon>Dikarya</taxon>
        <taxon>Basidiomycota</taxon>
        <taxon>Agaricomycotina</taxon>
        <taxon>Agaricomycetes</taxon>
        <taxon>Agaricomycetidae</taxon>
        <taxon>Agaricales</taxon>
        <taxon>Marasmiineae</taxon>
        <taxon>Mycenaceae</taxon>
        <taxon>Mycena</taxon>
    </lineage>
</organism>
<sequence length="119" mass="13068">MVAQMHAKLDAASKAVTTCQRSLEKVKKDSPEKNNALFALKALNMRITYIGSVLPPSPEPTTPSVVVLIHRLAYLLRDPIEQLDIIAQMLTLLDVVCHVIIGLAHDPCNFIIDTVAIII</sequence>
<accession>A0AAD7MCX5</accession>
<dbReference type="AlphaFoldDB" id="A0AAD7MCX5"/>
<name>A0AAD7MCX5_MYCRO</name>
<protein>
    <submittedName>
        <fullName evidence="1">Uncharacterized protein</fullName>
    </submittedName>
</protein>
<evidence type="ECO:0000313" key="2">
    <source>
        <dbReference type="Proteomes" id="UP001221757"/>
    </source>
</evidence>
<reference evidence="1" key="1">
    <citation type="submission" date="2023-03" db="EMBL/GenBank/DDBJ databases">
        <title>Massive genome expansion in bonnet fungi (Mycena s.s.) driven by repeated elements and novel gene families across ecological guilds.</title>
        <authorList>
            <consortium name="Lawrence Berkeley National Laboratory"/>
            <person name="Harder C.B."/>
            <person name="Miyauchi S."/>
            <person name="Viragh M."/>
            <person name="Kuo A."/>
            <person name="Thoen E."/>
            <person name="Andreopoulos B."/>
            <person name="Lu D."/>
            <person name="Skrede I."/>
            <person name="Drula E."/>
            <person name="Henrissat B."/>
            <person name="Morin E."/>
            <person name="Kohler A."/>
            <person name="Barry K."/>
            <person name="LaButti K."/>
            <person name="Morin E."/>
            <person name="Salamov A."/>
            <person name="Lipzen A."/>
            <person name="Mereny Z."/>
            <person name="Hegedus B."/>
            <person name="Baldrian P."/>
            <person name="Stursova M."/>
            <person name="Weitz H."/>
            <person name="Taylor A."/>
            <person name="Grigoriev I.V."/>
            <person name="Nagy L.G."/>
            <person name="Martin F."/>
            <person name="Kauserud H."/>
        </authorList>
    </citation>
    <scope>NUCLEOTIDE SEQUENCE</scope>
    <source>
        <strain evidence="1">CBHHK067</strain>
    </source>
</reference>
<dbReference type="Proteomes" id="UP001221757">
    <property type="component" value="Unassembled WGS sequence"/>
</dbReference>
<evidence type="ECO:0000313" key="1">
    <source>
        <dbReference type="EMBL" id="KAJ7710886.1"/>
    </source>
</evidence>
<gene>
    <name evidence="1" type="ORF">B0H17DRAFT_1190565</name>
</gene>
<comment type="caution">
    <text evidence="1">The sequence shown here is derived from an EMBL/GenBank/DDBJ whole genome shotgun (WGS) entry which is preliminary data.</text>
</comment>